<dbReference type="Pfam" id="PF07690">
    <property type="entry name" value="MFS_1"/>
    <property type="match status" value="1"/>
</dbReference>
<feature type="transmembrane region" description="Helical" evidence="7">
    <location>
        <begin position="48"/>
        <end position="70"/>
    </location>
</feature>
<name>A0ABR9AU44_9BACL</name>
<evidence type="ECO:0000256" key="5">
    <source>
        <dbReference type="ARBA" id="ARBA00022989"/>
    </source>
</evidence>
<dbReference type="PANTHER" id="PTHR43266">
    <property type="entry name" value="MACROLIDE-EFFLUX PROTEIN"/>
    <property type="match status" value="1"/>
</dbReference>
<feature type="transmembrane region" description="Helical" evidence="7">
    <location>
        <begin position="142"/>
        <end position="163"/>
    </location>
</feature>
<feature type="transmembrane region" description="Helical" evidence="7">
    <location>
        <begin position="350"/>
        <end position="373"/>
    </location>
</feature>
<keyword evidence="6 7" id="KW-0472">Membrane</keyword>
<keyword evidence="5 7" id="KW-1133">Transmembrane helix</keyword>
<evidence type="ECO:0000256" key="2">
    <source>
        <dbReference type="ARBA" id="ARBA00022448"/>
    </source>
</evidence>
<reference evidence="8 9" key="1">
    <citation type="submission" date="2020-09" db="EMBL/GenBank/DDBJ databases">
        <title>Paenibacillus sp. CAU 1523 isolated from sand of Haeundae Beach.</title>
        <authorList>
            <person name="Kim W."/>
        </authorList>
    </citation>
    <scope>NUCLEOTIDE SEQUENCE [LARGE SCALE GENOMIC DNA]</scope>
    <source>
        <strain evidence="8 9">CAU 1523</strain>
    </source>
</reference>
<organism evidence="8 9">
    <name type="scientific">Paenibacillus arenosi</name>
    <dbReference type="NCBI Taxonomy" id="2774142"/>
    <lineage>
        <taxon>Bacteria</taxon>
        <taxon>Bacillati</taxon>
        <taxon>Bacillota</taxon>
        <taxon>Bacilli</taxon>
        <taxon>Bacillales</taxon>
        <taxon>Paenibacillaceae</taxon>
        <taxon>Paenibacillus</taxon>
    </lineage>
</organism>
<dbReference type="CDD" id="cd06173">
    <property type="entry name" value="MFS_MefA_like"/>
    <property type="match status" value="1"/>
</dbReference>
<evidence type="ECO:0000256" key="4">
    <source>
        <dbReference type="ARBA" id="ARBA00022692"/>
    </source>
</evidence>
<feature type="transmembrane region" description="Helical" evidence="7">
    <location>
        <begin position="316"/>
        <end position="338"/>
    </location>
</feature>
<sequence length="423" mass="46628">MKNFLRRNPKFLRFWLAAWSSEFGDNIRNTALLFVILEQFADKAAAAISINLILEYAPIFLLGPIIGVFADRFDRKTSLSGALLFRAVVMLLFISAIATNSVLMIYIGSFLSAISTLVFRASQPAFTMSLVHSDDRLLAASYRQMSISFTNIIGPVVAIMLYGAIGSSFMIVIATVLFISAATTIIRIPNEQQNNELSPSINTNTLTFRSIWSDLKLGFQFALGHKIVKIVTLSNLAFGLVAGVYNVMQMFLITEYLGLPKESLSWFTPIIGVTMLIGSLLIPKIKCKPERLLTISVFLLACGLGGMTIFPSVIWVIAATVLFFTGIVAYNITTASLIQTHVEIDFQGRVSTFIQLAWMGPMLLMSLIVGQLYPAVSISYLFIGTGCIVFLLAITVAYRIAKLQVNPHPLSMEMEQNKLAQSL</sequence>
<feature type="transmembrane region" description="Helical" evidence="7">
    <location>
        <begin position="169"/>
        <end position="188"/>
    </location>
</feature>
<feature type="transmembrane region" description="Helical" evidence="7">
    <location>
        <begin position="264"/>
        <end position="283"/>
    </location>
</feature>
<dbReference type="InterPro" id="IPR011701">
    <property type="entry name" value="MFS"/>
</dbReference>
<evidence type="ECO:0000256" key="7">
    <source>
        <dbReference type="SAM" id="Phobius"/>
    </source>
</evidence>
<dbReference type="SUPFAM" id="SSF103473">
    <property type="entry name" value="MFS general substrate transporter"/>
    <property type="match status" value="1"/>
</dbReference>
<keyword evidence="3" id="KW-1003">Cell membrane</keyword>
<accession>A0ABR9AU44</accession>
<dbReference type="Gene3D" id="1.20.1250.20">
    <property type="entry name" value="MFS general substrate transporter like domains"/>
    <property type="match status" value="1"/>
</dbReference>
<evidence type="ECO:0000256" key="6">
    <source>
        <dbReference type="ARBA" id="ARBA00023136"/>
    </source>
</evidence>
<keyword evidence="4 7" id="KW-0812">Transmembrane</keyword>
<feature type="transmembrane region" description="Helical" evidence="7">
    <location>
        <begin position="292"/>
        <end position="310"/>
    </location>
</feature>
<keyword evidence="2" id="KW-0813">Transport</keyword>
<dbReference type="PANTHER" id="PTHR43266:SF8">
    <property type="entry name" value="MACROLIDE-EFFLUX PROTEIN"/>
    <property type="match status" value="1"/>
</dbReference>
<dbReference type="InterPro" id="IPR036259">
    <property type="entry name" value="MFS_trans_sf"/>
</dbReference>
<comment type="caution">
    <text evidence="8">The sequence shown here is derived from an EMBL/GenBank/DDBJ whole genome shotgun (WGS) entry which is preliminary data.</text>
</comment>
<evidence type="ECO:0000313" key="8">
    <source>
        <dbReference type="EMBL" id="MBD8497634.1"/>
    </source>
</evidence>
<dbReference type="EMBL" id="JACYTN010000002">
    <property type="protein sequence ID" value="MBD8497634.1"/>
    <property type="molecule type" value="Genomic_DNA"/>
</dbReference>
<protein>
    <submittedName>
        <fullName evidence="8">MFS transporter</fullName>
    </submittedName>
</protein>
<proteinExistence type="predicted"/>
<evidence type="ECO:0000313" key="9">
    <source>
        <dbReference type="Proteomes" id="UP000634529"/>
    </source>
</evidence>
<evidence type="ECO:0000256" key="1">
    <source>
        <dbReference type="ARBA" id="ARBA00004651"/>
    </source>
</evidence>
<keyword evidence="9" id="KW-1185">Reference proteome</keyword>
<gene>
    <name evidence="8" type="ORF">IFO66_04875</name>
</gene>
<feature type="transmembrane region" description="Helical" evidence="7">
    <location>
        <begin position="379"/>
        <end position="401"/>
    </location>
</feature>
<dbReference type="Proteomes" id="UP000634529">
    <property type="component" value="Unassembled WGS sequence"/>
</dbReference>
<dbReference type="RefSeq" id="WP_192024040.1">
    <property type="nucleotide sequence ID" value="NZ_JACYTN010000002.1"/>
</dbReference>
<feature type="transmembrane region" description="Helical" evidence="7">
    <location>
        <begin position="230"/>
        <end position="252"/>
    </location>
</feature>
<comment type="subcellular location">
    <subcellularLocation>
        <location evidence="1">Cell membrane</location>
        <topology evidence="1">Multi-pass membrane protein</topology>
    </subcellularLocation>
</comment>
<evidence type="ECO:0000256" key="3">
    <source>
        <dbReference type="ARBA" id="ARBA00022475"/>
    </source>
</evidence>